<keyword evidence="3" id="KW-0269">Exonuclease</keyword>
<dbReference type="InterPro" id="IPR014576">
    <property type="entry name" value="Pesterase_YhaO"/>
</dbReference>
<dbReference type="PANTHER" id="PTHR30337:SF7">
    <property type="entry name" value="PHOSPHOESTERASE"/>
    <property type="match status" value="1"/>
</dbReference>
<reference evidence="3 4" key="1">
    <citation type="submission" date="2023-06" db="EMBL/GenBank/DDBJ databases">
        <title>Sporosarcina sp. nov., isolated from Korean tranditional fermented seafood 'Jeotgal'.</title>
        <authorList>
            <person name="Yang A.I."/>
            <person name="Shin N.-R."/>
        </authorList>
    </citation>
    <scope>NUCLEOTIDE SEQUENCE [LARGE SCALE GENOMIC DNA]</scope>
    <source>
        <strain evidence="3 4">T2O-4</strain>
    </source>
</reference>
<dbReference type="CDD" id="cd00840">
    <property type="entry name" value="MPP_Mre11_N"/>
    <property type="match status" value="1"/>
</dbReference>
<evidence type="ECO:0000313" key="3">
    <source>
        <dbReference type="EMBL" id="WOV86572.1"/>
    </source>
</evidence>
<keyword evidence="3" id="KW-0540">Nuclease</keyword>
<dbReference type="GO" id="GO:0004527">
    <property type="term" value="F:exonuclease activity"/>
    <property type="evidence" value="ECO:0007669"/>
    <property type="project" value="UniProtKB-KW"/>
</dbReference>
<dbReference type="Proteomes" id="UP001303902">
    <property type="component" value="Chromosome"/>
</dbReference>
<dbReference type="PANTHER" id="PTHR30337">
    <property type="entry name" value="COMPONENT OF ATP-DEPENDENT DSDNA EXONUCLEASE"/>
    <property type="match status" value="1"/>
</dbReference>
<keyword evidence="1 3" id="KW-0378">Hydrolase</keyword>
<dbReference type="InterPro" id="IPR041796">
    <property type="entry name" value="Mre11_N"/>
</dbReference>
<feature type="domain" description="Calcineurin-like phosphoesterase" evidence="2">
    <location>
        <begin position="4"/>
        <end position="201"/>
    </location>
</feature>
<dbReference type="EMBL" id="CP129118">
    <property type="protein sequence ID" value="WOV86572.1"/>
    <property type="molecule type" value="Genomic_DNA"/>
</dbReference>
<dbReference type="Pfam" id="PF00149">
    <property type="entry name" value="Metallophos"/>
    <property type="match status" value="1"/>
</dbReference>
<evidence type="ECO:0000256" key="1">
    <source>
        <dbReference type="ARBA" id="ARBA00022801"/>
    </source>
</evidence>
<keyword evidence="4" id="KW-1185">Reference proteome</keyword>
<gene>
    <name evidence="3" type="ORF">QWT69_11715</name>
</gene>
<dbReference type="InterPro" id="IPR050535">
    <property type="entry name" value="DNA_Repair-Maintenance_Comp"/>
</dbReference>
<accession>A0ABZ0L1T7</accession>
<proteinExistence type="predicted"/>
<organism evidence="3 4">
    <name type="scientific">Sporosarcina oncorhynchi</name>
    <dbReference type="NCBI Taxonomy" id="3056444"/>
    <lineage>
        <taxon>Bacteria</taxon>
        <taxon>Bacillati</taxon>
        <taxon>Bacillota</taxon>
        <taxon>Bacilli</taxon>
        <taxon>Bacillales</taxon>
        <taxon>Caryophanaceae</taxon>
        <taxon>Sporosarcina</taxon>
    </lineage>
</organism>
<sequence length="405" mass="46100">MSSIRFIHTADLHLDSPFKGITGLPAARLNELRNSTFAAFDRLIDYAVKTVPDFLVIVGDLYDGEDRSLRAQLKFQKGMERLHEAAIPVFITYGNHDHLGGSWTRFELPPNVHEFTEEIGEVKLSVRGQEIVLHGFSYPQRHVRQEMISGFPVATDREAIHIGLLHGSQAGNESHAVYSPFTLGELQSKRYDYWALGHIHERQQLSDSPPIIYPGNIQGRHRNEQGKKGFYEVELSKTHTELTFISTNVILFTSLNVSCASIRHANRLLETCREAIETFVSENGPSIINLEIRLDAETATLYDEVSDEIWLEGLRELLEGHEQFVWVQRLKAVNPSRENQTDNMLIGAVTAQMTNWTTDEWADVLGDLYTHIRASRYLDTQTAESFRSLQERSEKLLLQELASLK</sequence>
<dbReference type="InterPro" id="IPR004843">
    <property type="entry name" value="Calcineurin-like_PHP"/>
</dbReference>
<dbReference type="InterPro" id="IPR029052">
    <property type="entry name" value="Metallo-depent_PP-like"/>
</dbReference>
<evidence type="ECO:0000259" key="2">
    <source>
        <dbReference type="Pfam" id="PF00149"/>
    </source>
</evidence>
<dbReference type="SUPFAM" id="SSF56300">
    <property type="entry name" value="Metallo-dependent phosphatases"/>
    <property type="match status" value="1"/>
</dbReference>
<dbReference type="PIRSF" id="PIRSF033091">
    <property type="entry name" value="Pesterase_YhaO"/>
    <property type="match status" value="1"/>
</dbReference>
<name>A0ABZ0L1T7_9BACL</name>
<dbReference type="RefSeq" id="WP_317965885.1">
    <property type="nucleotide sequence ID" value="NZ_CP129118.1"/>
</dbReference>
<dbReference type="Gene3D" id="3.60.21.10">
    <property type="match status" value="1"/>
</dbReference>
<dbReference type="EC" id="3.1.-.-" evidence="3"/>
<evidence type="ECO:0000313" key="4">
    <source>
        <dbReference type="Proteomes" id="UP001303902"/>
    </source>
</evidence>
<protein>
    <submittedName>
        <fullName evidence="3">DNA repair exonuclease</fullName>
        <ecNumber evidence="3">3.1.-.-</ecNumber>
    </submittedName>
</protein>